<evidence type="ECO:0000313" key="4">
    <source>
        <dbReference type="EMBL" id="XBO49519.1"/>
    </source>
</evidence>
<dbReference type="GO" id="GO:0003700">
    <property type="term" value="F:DNA-binding transcription factor activity"/>
    <property type="evidence" value="ECO:0007669"/>
    <property type="project" value="InterPro"/>
</dbReference>
<evidence type="ECO:0000256" key="2">
    <source>
        <dbReference type="ARBA" id="ARBA00023163"/>
    </source>
</evidence>
<keyword evidence="1" id="KW-0805">Transcription regulation</keyword>
<proteinExistence type="predicted"/>
<dbReference type="PANTHER" id="PTHR47893:SF1">
    <property type="entry name" value="REGULATORY PROTEIN PCHR"/>
    <property type="match status" value="1"/>
</dbReference>
<dbReference type="InterPro" id="IPR053142">
    <property type="entry name" value="PchR_regulatory_protein"/>
</dbReference>
<dbReference type="PANTHER" id="PTHR47893">
    <property type="entry name" value="REGULATORY PROTEIN PCHR"/>
    <property type="match status" value="1"/>
</dbReference>
<dbReference type="EMBL" id="CP157485">
    <property type="protein sequence ID" value="XBO49519.1"/>
    <property type="molecule type" value="Genomic_DNA"/>
</dbReference>
<dbReference type="GO" id="GO:0043565">
    <property type="term" value="F:sequence-specific DNA binding"/>
    <property type="evidence" value="ECO:0007669"/>
    <property type="project" value="InterPro"/>
</dbReference>
<reference evidence="4" key="1">
    <citation type="submission" date="2024-05" db="EMBL/GenBank/DDBJ databases">
        <authorList>
            <person name="Kim S."/>
            <person name="Heo J."/>
            <person name="Choi H."/>
            <person name="Choi Y."/>
            <person name="Kwon S.-W."/>
            <person name="Kim Y."/>
        </authorList>
    </citation>
    <scope>NUCLEOTIDE SEQUENCE</scope>
    <source>
        <strain evidence="4">KACC 23697</strain>
    </source>
</reference>
<dbReference type="SUPFAM" id="SSF46689">
    <property type="entry name" value="Homeodomain-like"/>
    <property type="match status" value="1"/>
</dbReference>
<name>A0AAU7KBC6_9SPHI</name>
<dbReference type="Pfam" id="PF12833">
    <property type="entry name" value="HTH_18"/>
    <property type="match status" value="1"/>
</dbReference>
<dbReference type="SMART" id="SM00342">
    <property type="entry name" value="HTH_ARAC"/>
    <property type="match status" value="1"/>
</dbReference>
<dbReference type="Gene3D" id="1.10.10.60">
    <property type="entry name" value="Homeodomain-like"/>
    <property type="match status" value="1"/>
</dbReference>
<dbReference type="PROSITE" id="PS01124">
    <property type="entry name" value="HTH_ARAC_FAMILY_2"/>
    <property type="match status" value="1"/>
</dbReference>
<evidence type="ECO:0000256" key="1">
    <source>
        <dbReference type="ARBA" id="ARBA00023015"/>
    </source>
</evidence>
<feature type="domain" description="HTH araC/xylS-type" evidence="3">
    <location>
        <begin position="213"/>
        <end position="311"/>
    </location>
</feature>
<dbReference type="AlphaFoldDB" id="A0AAU7KBC6"/>
<dbReference type="RefSeq" id="WP_406826834.1">
    <property type="nucleotide sequence ID" value="NZ_CP157485.1"/>
</dbReference>
<evidence type="ECO:0000259" key="3">
    <source>
        <dbReference type="PROSITE" id="PS01124"/>
    </source>
</evidence>
<protein>
    <submittedName>
        <fullName evidence="4">AraC family transcriptional regulator</fullName>
    </submittedName>
</protein>
<keyword evidence="2" id="KW-0804">Transcription</keyword>
<sequence length="311" mass="36484">MEIRLSTYPEQKVIYECKYLENFNGFKDVEEAVTKLAIDHVSVKVIQKWFSGIHITIADIDPQQEENFCFESSQQHIGFLFCLRGAIGYYNNIQPAHFLSLVKNEQDFNMGRVNSIVFNIKEKTRYVYIQLTEQYFCQVTGREPIYNVKTLIQKSISPEIRLVLQQIIQPKYEGRIKRLFLEARIFELIIAYFNQIPDKETRVIKKDDIEKIMLAKQLVESDLQKPNSLIELSRKVGINDYKLKIGFKELTGHTVFGYLYKIRMEKAHYLLSKEKKTVNEVSFLVGYKNAQHFITAFKKQYHVLPGSLNKS</sequence>
<gene>
    <name evidence="4" type="ORF">ABEG20_07885</name>
</gene>
<accession>A0AAU7KBC6</accession>
<dbReference type="InterPro" id="IPR009057">
    <property type="entry name" value="Homeodomain-like_sf"/>
</dbReference>
<dbReference type="InterPro" id="IPR018060">
    <property type="entry name" value="HTH_AraC"/>
</dbReference>
<organism evidence="4">
    <name type="scientific">Pedobacter sp. KACC 23697</name>
    <dbReference type="NCBI Taxonomy" id="3149230"/>
    <lineage>
        <taxon>Bacteria</taxon>
        <taxon>Pseudomonadati</taxon>
        <taxon>Bacteroidota</taxon>
        <taxon>Sphingobacteriia</taxon>
        <taxon>Sphingobacteriales</taxon>
        <taxon>Sphingobacteriaceae</taxon>
        <taxon>Pedobacter</taxon>
    </lineage>
</organism>